<feature type="compositionally biased region" description="Polar residues" evidence="1">
    <location>
        <begin position="41"/>
        <end position="52"/>
    </location>
</feature>
<accession>A0A7U2IB79</accession>
<dbReference type="AlphaFoldDB" id="A0A7U2IB79"/>
<organism evidence="2 3">
    <name type="scientific">Phaeosphaeria nodorum (strain SN15 / ATCC MYA-4574 / FGSC 10173)</name>
    <name type="common">Glume blotch fungus</name>
    <name type="synonym">Parastagonospora nodorum</name>
    <dbReference type="NCBI Taxonomy" id="321614"/>
    <lineage>
        <taxon>Eukaryota</taxon>
        <taxon>Fungi</taxon>
        <taxon>Dikarya</taxon>
        <taxon>Ascomycota</taxon>
        <taxon>Pezizomycotina</taxon>
        <taxon>Dothideomycetes</taxon>
        <taxon>Pleosporomycetidae</taxon>
        <taxon>Pleosporales</taxon>
        <taxon>Pleosporineae</taxon>
        <taxon>Phaeosphaeriaceae</taxon>
        <taxon>Parastagonospora</taxon>
    </lineage>
</organism>
<dbReference type="EMBL" id="CP069043">
    <property type="protein sequence ID" value="QRD06641.1"/>
    <property type="molecule type" value="Genomic_DNA"/>
</dbReference>
<proteinExistence type="predicted"/>
<feature type="compositionally biased region" description="Polar residues" evidence="1">
    <location>
        <begin position="1"/>
        <end position="19"/>
    </location>
</feature>
<keyword evidence="3" id="KW-1185">Reference proteome</keyword>
<dbReference type="VEuPathDB" id="FungiDB:JI435_446160"/>
<gene>
    <name evidence="2" type="ORF">JI435_446160</name>
</gene>
<evidence type="ECO:0000256" key="1">
    <source>
        <dbReference type="SAM" id="MobiDB-lite"/>
    </source>
</evidence>
<sequence length="82" mass="8441">MSKDITASNPAPDSTTPSSPEVGFPAPPAAVKEGWEKRQKTQAASDDGSNGSPDLFDALSVSKIASAVRACKKTYPHPPASS</sequence>
<reference evidence="3" key="1">
    <citation type="journal article" date="2021" name="BMC Genomics">
        <title>Chromosome-level genome assembly and manually-curated proteome of model necrotroph Parastagonospora nodorum Sn15 reveals a genome-wide trove of candidate effector homologs, and redundancy of virulence-related functions within an accessory chromosome.</title>
        <authorList>
            <person name="Bertazzoni S."/>
            <person name="Jones D.A.B."/>
            <person name="Phan H.T."/>
            <person name="Tan K.-C."/>
            <person name="Hane J.K."/>
        </authorList>
    </citation>
    <scope>NUCLEOTIDE SEQUENCE [LARGE SCALE GENOMIC DNA]</scope>
    <source>
        <strain evidence="3">SN15 / ATCC MYA-4574 / FGSC 10173)</strain>
    </source>
</reference>
<evidence type="ECO:0000313" key="3">
    <source>
        <dbReference type="Proteomes" id="UP000663193"/>
    </source>
</evidence>
<evidence type="ECO:0000313" key="2">
    <source>
        <dbReference type="EMBL" id="QRD06641.1"/>
    </source>
</evidence>
<name>A0A7U2IB79_PHANO</name>
<feature type="region of interest" description="Disordered" evidence="1">
    <location>
        <begin position="1"/>
        <end position="56"/>
    </location>
</feature>
<dbReference type="Proteomes" id="UP000663193">
    <property type="component" value="Chromosome 21"/>
</dbReference>
<protein>
    <submittedName>
        <fullName evidence="2">Uncharacterized protein</fullName>
    </submittedName>
</protein>